<dbReference type="Gene3D" id="3.40.190.10">
    <property type="entry name" value="Periplasmic binding protein-like II"/>
    <property type="match status" value="1"/>
</dbReference>
<dbReference type="PANTHER" id="PTHR30222">
    <property type="entry name" value="SPERMIDINE/PUTRESCINE-BINDING PERIPLASMIC PROTEIN"/>
    <property type="match status" value="1"/>
</dbReference>
<dbReference type="SUPFAM" id="SSF53850">
    <property type="entry name" value="Periplasmic binding protein-like II"/>
    <property type="match status" value="1"/>
</dbReference>
<sequence length="459" mass="50890">MSPLNHAQFRPSDSPGPTLIQLLTLPLKLASATVVLFLGFGVRICSAGPTQLPLTPIVTQQGQLLTQGTEQEEDEKLKQEFENWKSKTYALTVPLRVVSLQNSSRKDIDKFQMNLFASIDGIFHNLSMPFNKVKAKSASYMAADLVSVGDSWLSYAIIKRLIEPIAVAEDQYWFKCLSHKWKAYLPRNDAGEIDPRGKIWAAAYRDLLGCELDKLNIVSLGMLAHKLGLILAIDCQLKYPLKCLRSYEGGGIFQFLRPNSRHHPGSWESAVNFLLDPNVQLSDSSHCLKAFGIGDVWVAVEGSSDVLPAVKRMSNVAVFVPKSGASLWADLWAIRAASRLETKQIEGKSEFHLQTARALPFKQKVIPGATPSALESTLVKLPEQLLKGKPSLDTNLTAGVPPAEILARCGFLEPLSEATLSNYEWLVANLQKPAPVLMKRVQHYMSSLIRSFLAKYNHR</sequence>
<name>A0A067DC28_CITSI</name>
<evidence type="ECO:0000313" key="3">
    <source>
        <dbReference type="Proteomes" id="UP000027120"/>
    </source>
</evidence>
<gene>
    <name evidence="2" type="ORF">CISIN_1g037067mg</name>
</gene>
<dbReference type="EMBL" id="KK785907">
    <property type="protein sequence ID" value="KDO40559.1"/>
    <property type="molecule type" value="Genomic_DNA"/>
</dbReference>
<dbReference type="AlphaFoldDB" id="A0A067DC28"/>
<proteinExistence type="predicted"/>
<reference evidence="2 3" key="1">
    <citation type="submission" date="2014-04" db="EMBL/GenBank/DDBJ databases">
        <authorList>
            <consortium name="International Citrus Genome Consortium"/>
            <person name="Gmitter F."/>
            <person name="Chen C."/>
            <person name="Farmerie W."/>
            <person name="Harkins T."/>
            <person name="Desany B."/>
            <person name="Mohiuddin M."/>
            <person name="Kodira C."/>
            <person name="Borodovsky M."/>
            <person name="Lomsadze A."/>
            <person name="Burns P."/>
            <person name="Jenkins J."/>
            <person name="Prochnik S."/>
            <person name="Shu S."/>
            <person name="Chapman J."/>
            <person name="Pitluck S."/>
            <person name="Schmutz J."/>
            <person name="Rokhsar D."/>
        </authorList>
    </citation>
    <scope>NUCLEOTIDE SEQUENCE</scope>
</reference>
<dbReference type="PANTHER" id="PTHR30222:SF17">
    <property type="entry name" value="SPERMIDINE_PUTRESCINE-BINDING PERIPLASMIC PROTEIN"/>
    <property type="match status" value="1"/>
</dbReference>
<protein>
    <submittedName>
        <fullName evidence="2">Uncharacterized protein</fullName>
    </submittedName>
</protein>
<evidence type="ECO:0000313" key="2">
    <source>
        <dbReference type="EMBL" id="KDO40559.1"/>
    </source>
</evidence>
<organism evidence="2 3">
    <name type="scientific">Citrus sinensis</name>
    <name type="common">Sweet orange</name>
    <name type="synonym">Citrus aurantium var. sinensis</name>
    <dbReference type="NCBI Taxonomy" id="2711"/>
    <lineage>
        <taxon>Eukaryota</taxon>
        <taxon>Viridiplantae</taxon>
        <taxon>Streptophyta</taxon>
        <taxon>Embryophyta</taxon>
        <taxon>Tracheophyta</taxon>
        <taxon>Spermatophyta</taxon>
        <taxon>Magnoliopsida</taxon>
        <taxon>eudicotyledons</taxon>
        <taxon>Gunneridae</taxon>
        <taxon>Pentapetalae</taxon>
        <taxon>rosids</taxon>
        <taxon>malvids</taxon>
        <taxon>Sapindales</taxon>
        <taxon>Rutaceae</taxon>
        <taxon>Aurantioideae</taxon>
        <taxon>Citrus</taxon>
    </lineage>
</organism>
<accession>A0A067DC28</accession>
<evidence type="ECO:0000256" key="1">
    <source>
        <dbReference type="ARBA" id="ARBA00022729"/>
    </source>
</evidence>
<dbReference type="Proteomes" id="UP000027120">
    <property type="component" value="Unassembled WGS sequence"/>
</dbReference>
<keyword evidence="3" id="KW-1185">Reference proteome</keyword>
<dbReference type="STRING" id="2711.A0A067DC28"/>
<dbReference type="GO" id="GO:0015846">
    <property type="term" value="P:polyamine transport"/>
    <property type="evidence" value="ECO:0000318"/>
    <property type="project" value="GO_Central"/>
</dbReference>
<keyword evidence="1" id="KW-0732">Signal</keyword>